<reference evidence="1 2" key="1">
    <citation type="submission" date="2015-10" db="EMBL/GenBank/DDBJ databases">
        <title>Draft genome sequence of Novosphingobium fuchskuhlense DSM 25065 isolated from a surface water sample of the southwest basin of Lake Grosse Fuchskuhle.</title>
        <authorList>
            <person name="Ruckert C."/>
            <person name="Winkler A."/>
            <person name="Glaeser J."/>
            <person name="Grossart H.-P."/>
            <person name="Kalinowski J."/>
            <person name="Glaeser S."/>
        </authorList>
    </citation>
    <scope>NUCLEOTIDE SEQUENCE [LARGE SCALE GENOMIC DNA]</scope>
    <source>
        <strain evidence="1 2">FNE08-7</strain>
    </source>
</reference>
<dbReference type="STRING" id="1117702.AQZ52_17980"/>
<dbReference type="NCBIfam" id="NF047595">
    <property type="entry name" value="IS66_ISRel24_TnpA"/>
    <property type="match status" value="1"/>
</dbReference>
<dbReference type="InterPro" id="IPR002514">
    <property type="entry name" value="Transposase_8"/>
</dbReference>
<gene>
    <name evidence="1" type="ORF">AQZ52_17980</name>
</gene>
<evidence type="ECO:0000313" key="2">
    <source>
        <dbReference type="Proteomes" id="UP000058012"/>
    </source>
</evidence>
<organism evidence="1 2">
    <name type="scientific">Novosphingobium fuchskuhlense</name>
    <dbReference type="NCBI Taxonomy" id="1117702"/>
    <lineage>
        <taxon>Bacteria</taxon>
        <taxon>Pseudomonadati</taxon>
        <taxon>Pseudomonadota</taxon>
        <taxon>Alphaproteobacteria</taxon>
        <taxon>Sphingomonadales</taxon>
        <taxon>Sphingomonadaceae</taxon>
        <taxon>Novosphingobium</taxon>
    </lineage>
</organism>
<dbReference type="InterPro" id="IPR010921">
    <property type="entry name" value="Trp_repressor/repl_initiator"/>
</dbReference>
<keyword evidence="2" id="KW-1185">Reference proteome</keyword>
<comment type="caution">
    <text evidence="1">The sequence shown here is derived from an EMBL/GenBank/DDBJ whole genome shotgun (WGS) entry which is preliminary data.</text>
</comment>
<proteinExistence type="predicted"/>
<dbReference type="GO" id="GO:0043565">
    <property type="term" value="F:sequence-specific DNA binding"/>
    <property type="evidence" value="ECO:0007669"/>
    <property type="project" value="InterPro"/>
</dbReference>
<dbReference type="AlphaFoldDB" id="A0A117US63"/>
<accession>A0A117US63</accession>
<name>A0A117US63_9SPHN</name>
<dbReference type="GO" id="GO:0006313">
    <property type="term" value="P:DNA transposition"/>
    <property type="evidence" value="ECO:0007669"/>
    <property type="project" value="InterPro"/>
</dbReference>
<dbReference type="Proteomes" id="UP000058012">
    <property type="component" value="Unassembled WGS sequence"/>
</dbReference>
<evidence type="ECO:0000313" key="1">
    <source>
        <dbReference type="EMBL" id="KUR69865.1"/>
    </source>
</evidence>
<dbReference type="SUPFAM" id="SSF48295">
    <property type="entry name" value="TrpR-like"/>
    <property type="match status" value="1"/>
</dbReference>
<dbReference type="GO" id="GO:0004803">
    <property type="term" value="F:transposase activity"/>
    <property type="evidence" value="ECO:0007669"/>
    <property type="project" value="InterPro"/>
</dbReference>
<dbReference type="EMBL" id="LLZS01000013">
    <property type="protein sequence ID" value="KUR69865.1"/>
    <property type="molecule type" value="Genomic_DNA"/>
</dbReference>
<sequence length="153" mass="16230">MAMTRIGPHGLATMSVRRDGRRCYEPASKARLIEACLRPGVSLAGLALQHGVNANLLHKWVAKRRQRQLEIELPGASLSQLPAPGAFVRVEPSPISKSQCAGSVTFQPGQTLVPARLQATMPNGVTLLLDGGDPQLLSVMIDALGRCDVSSVG</sequence>
<dbReference type="OrthoDB" id="7503672at2"/>
<dbReference type="RefSeq" id="WP_067914519.1">
    <property type="nucleotide sequence ID" value="NZ_KQ954249.1"/>
</dbReference>
<dbReference type="Pfam" id="PF01527">
    <property type="entry name" value="HTH_Tnp_1"/>
    <property type="match status" value="1"/>
</dbReference>
<protein>
    <submittedName>
        <fullName evidence="1">Transposase</fullName>
    </submittedName>
</protein>